<accession>A0A2T2WLB2</accession>
<dbReference type="InterPro" id="IPR036866">
    <property type="entry name" value="RibonucZ/Hydroxyglut_hydro"/>
</dbReference>
<dbReference type="CDD" id="cd07726">
    <property type="entry name" value="ST1585-like_MBL-fold"/>
    <property type="match status" value="1"/>
</dbReference>
<protein>
    <submittedName>
        <fullName evidence="2">MBL fold metallo-hydrolase</fullName>
    </submittedName>
</protein>
<keyword evidence="2" id="KW-0378">Hydrolase</keyword>
<dbReference type="InterPro" id="IPR001279">
    <property type="entry name" value="Metallo-B-lactamas"/>
</dbReference>
<dbReference type="Proteomes" id="UP000241848">
    <property type="component" value="Unassembled WGS sequence"/>
</dbReference>
<dbReference type="EMBL" id="PXYV01000009">
    <property type="protein sequence ID" value="PSR23027.1"/>
    <property type="molecule type" value="Genomic_DNA"/>
</dbReference>
<gene>
    <name evidence="2" type="ORF">C7B45_04420</name>
</gene>
<sequence length="312" mass="34379">MAVFAVTDNIFGIDLYEEGRPGRSCAYVIRAREPVLVETGSARSHPALVKGLEEVGVYPSDLRHIIVTHVHLDHAGGVGQMMEVSPKALLHCHPRALPHIIDPSRLIAGAQAVYGDQAEDIFGPVKPVAKERVVAQGDETMLDAKGHELVFYDTPGHAKHHLCVIDQSTGSLFSGDTVGIRYTRAYTGWPFEWGFPTTTPSDFNPDVLLETLDRLLSRRPRRVCHTHYGVTEPARAAFDFTRRGLQRIQAMMTRLSETSTQSEVQSLLTSTVRQELDAIGHPEVDVGAVALDIFLNSQGILVYLQKRAVGKL</sequence>
<dbReference type="AlphaFoldDB" id="A0A2T2WLB2"/>
<feature type="domain" description="Metallo-beta-lactamase" evidence="1">
    <location>
        <begin position="22"/>
        <end position="227"/>
    </location>
</feature>
<evidence type="ECO:0000313" key="2">
    <source>
        <dbReference type="EMBL" id="PSR23027.1"/>
    </source>
</evidence>
<comment type="caution">
    <text evidence="2">The sequence shown here is derived from an EMBL/GenBank/DDBJ whole genome shotgun (WGS) entry which is preliminary data.</text>
</comment>
<dbReference type="SMART" id="SM00849">
    <property type="entry name" value="Lactamase_B"/>
    <property type="match status" value="1"/>
</dbReference>
<evidence type="ECO:0000313" key="3">
    <source>
        <dbReference type="Proteomes" id="UP000241848"/>
    </source>
</evidence>
<dbReference type="PANTHER" id="PTHR42951:SF22">
    <property type="entry name" value="METALLO BETA-LACTAMASE SUPERFAMILY LIPOPROTEIN"/>
    <property type="match status" value="1"/>
</dbReference>
<name>A0A2T2WLB2_9FIRM</name>
<dbReference type="Pfam" id="PF00753">
    <property type="entry name" value="Lactamase_B"/>
    <property type="match status" value="1"/>
</dbReference>
<dbReference type="InterPro" id="IPR050855">
    <property type="entry name" value="NDM-1-like"/>
</dbReference>
<dbReference type="Gene3D" id="3.60.15.10">
    <property type="entry name" value="Ribonuclease Z/Hydroxyacylglutathione hydrolase-like"/>
    <property type="match status" value="1"/>
</dbReference>
<proteinExistence type="predicted"/>
<dbReference type="GO" id="GO:0016787">
    <property type="term" value="F:hydrolase activity"/>
    <property type="evidence" value="ECO:0007669"/>
    <property type="project" value="UniProtKB-KW"/>
</dbReference>
<evidence type="ECO:0000259" key="1">
    <source>
        <dbReference type="SMART" id="SM00849"/>
    </source>
</evidence>
<reference evidence="2 3" key="1">
    <citation type="journal article" date="2014" name="BMC Genomics">
        <title>Comparison of environmental and isolate Sulfobacillus genomes reveals diverse carbon, sulfur, nitrogen, and hydrogen metabolisms.</title>
        <authorList>
            <person name="Justice N.B."/>
            <person name="Norman A."/>
            <person name="Brown C.T."/>
            <person name="Singh A."/>
            <person name="Thomas B.C."/>
            <person name="Banfield J.F."/>
        </authorList>
    </citation>
    <scope>NUCLEOTIDE SEQUENCE [LARGE SCALE GENOMIC DNA]</scope>
    <source>
        <strain evidence="2">AMDSBA3</strain>
    </source>
</reference>
<organism evidence="2 3">
    <name type="scientific">Sulfobacillus acidophilus</name>
    <dbReference type="NCBI Taxonomy" id="53633"/>
    <lineage>
        <taxon>Bacteria</taxon>
        <taxon>Bacillati</taxon>
        <taxon>Bacillota</taxon>
        <taxon>Clostridia</taxon>
        <taxon>Eubacteriales</taxon>
        <taxon>Clostridiales Family XVII. Incertae Sedis</taxon>
        <taxon>Sulfobacillus</taxon>
    </lineage>
</organism>
<dbReference type="PANTHER" id="PTHR42951">
    <property type="entry name" value="METALLO-BETA-LACTAMASE DOMAIN-CONTAINING"/>
    <property type="match status" value="1"/>
</dbReference>
<dbReference type="SUPFAM" id="SSF56281">
    <property type="entry name" value="Metallo-hydrolase/oxidoreductase"/>
    <property type="match status" value="1"/>
</dbReference>
<dbReference type="InterPro" id="IPR037482">
    <property type="entry name" value="ST1585_MBL-fold"/>
</dbReference>